<evidence type="ECO:0000313" key="2">
    <source>
        <dbReference type="EMBL" id="ETW42200.1"/>
    </source>
</evidence>
<proteinExistence type="predicted"/>
<keyword evidence="1" id="KW-0472">Membrane</keyword>
<gene>
    <name evidence="2" type="ORF">PFNF135_03698</name>
</gene>
<reference evidence="2 3" key="2">
    <citation type="submission" date="2013-02" db="EMBL/GenBank/DDBJ databases">
        <title>The Genome Sequence of Plasmodium falciparum NF135/5.C10.</title>
        <authorList>
            <consortium name="The Broad Institute Genome Sequencing Platform"/>
            <consortium name="The Broad Institute Genome Sequencing Center for Infectious Disease"/>
            <person name="Neafsey D."/>
            <person name="Cheeseman I."/>
            <person name="Volkman S."/>
            <person name="Adams J."/>
            <person name="Walker B."/>
            <person name="Young S.K."/>
            <person name="Zeng Q."/>
            <person name="Gargeya S."/>
            <person name="Fitzgerald M."/>
            <person name="Haas B."/>
            <person name="Abouelleil A."/>
            <person name="Alvarado L."/>
            <person name="Arachchi H.M."/>
            <person name="Berlin A.M."/>
            <person name="Chapman S.B."/>
            <person name="Dewar J."/>
            <person name="Goldberg J."/>
            <person name="Griggs A."/>
            <person name="Gujja S."/>
            <person name="Hansen M."/>
            <person name="Howarth C."/>
            <person name="Imamovic A."/>
            <person name="Larimer J."/>
            <person name="McCowan C."/>
            <person name="Murphy C."/>
            <person name="Neiman D."/>
            <person name="Pearson M."/>
            <person name="Priest M."/>
            <person name="Roberts A."/>
            <person name="Saif S."/>
            <person name="Shea T."/>
            <person name="Sisk P."/>
            <person name="Sykes S."/>
            <person name="Wortman J."/>
            <person name="Nusbaum C."/>
            <person name="Birren B."/>
        </authorList>
    </citation>
    <scope>NUCLEOTIDE SEQUENCE [LARGE SCALE GENOMIC DNA]</scope>
    <source>
        <strain evidence="2 3">NF135/5.C10</strain>
    </source>
</reference>
<sequence>MSPCKNMSSYQNMSQFRNHLKQYKNTNYKKDNYPLVKISNGIKKKYILNNKRSGNEIYNKAYYSENNTSSELYSNNTSEEKKRNHKDITCGKDLKQSTSHYVDNYNSSKDIKEKRFDKVKTKMNNYVDDNNYIETDDDVDDNKYIHTDDDVDDKQMTMWMIINIYIQMTMWMIISLSIVTIINQYTNVQKRMMKEKPHI</sequence>
<accession>W4IGH6</accession>
<evidence type="ECO:0000313" key="3">
    <source>
        <dbReference type="Proteomes" id="UP000019114"/>
    </source>
</evidence>
<feature type="transmembrane region" description="Helical" evidence="1">
    <location>
        <begin position="164"/>
        <end position="186"/>
    </location>
</feature>
<keyword evidence="1" id="KW-1133">Transmembrane helix</keyword>
<reference evidence="2 3" key="1">
    <citation type="submission" date="2013-02" db="EMBL/GenBank/DDBJ databases">
        <title>The Genome Annotation of Plasmodium falciparum NF135/5.C10.</title>
        <authorList>
            <consortium name="The Broad Institute Genome Sequencing Platform"/>
            <consortium name="The Broad Institute Genome Sequencing Center for Infectious Disease"/>
            <person name="Neafsey D."/>
            <person name="Hoffman S."/>
            <person name="Volkman S."/>
            <person name="Rosenthal P."/>
            <person name="Walker B."/>
            <person name="Young S.K."/>
            <person name="Zeng Q."/>
            <person name="Gargeya S."/>
            <person name="Fitzgerald M."/>
            <person name="Haas B."/>
            <person name="Abouelleil A."/>
            <person name="Allen A.W."/>
            <person name="Alvarado L."/>
            <person name="Arachchi H.M."/>
            <person name="Berlin A.M."/>
            <person name="Chapman S.B."/>
            <person name="Gainer-Dewar J."/>
            <person name="Goldberg J."/>
            <person name="Griggs A."/>
            <person name="Gujja S."/>
            <person name="Hansen M."/>
            <person name="Howarth C."/>
            <person name="Imamovic A."/>
            <person name="Ireland A."/>
            <person name="Larimer J."/>
            <person name="McCowan C."/>
            <person name="Murphy C."/>
            <person name="Pearson M."/>
            <person name="Poon T.W."/>
            <person name="Priest M."/>
            <person name="Roberts A."/>
            <person name="Saif S."/>
            <person name="Shea T."/>
            <person name="Sisk P."/>
            <person name="Sykes S."/>
            <person name="Wortman J."/>
            <person name="Nusbaum C."/>
            <person name="Birren B."/>
        </authorList>
    </citation>
    <scope>NUCLEOTIDE SEQUENCE [LARGE SCALE GENOMIC DNA]</scope>
    <source>
        <strain evidence="2 3">NF135/5.C10</strain>
    </source>
</reference>
<dbReference type="EMBL" id="KI926053">
    <property type="protein sequence ID" value="ETW42200.1"/>
    <property type="molecule type" value="Genomic_DNA"/>
</dbReference>
<evidence type="ECO:0000256" key="1">
    <source>
        <dbReference type="SAM" id="Phobius"/>
    </source>
</evidence>
<organism evidence="2 3">
    <name type="scientific">Plasmodium falciparum NF135/5.C10</name>
    <dbReference type="NCBI Taxonomy" id="1036726"/>
    <lineage>
        <taxon>Eukaryota</taxon>
        <taxon>Sar</taxon>
        <taxon>Alveolata</taxon>
        <taxon>Apicomplexa</taxon>
        <taxon>Aconoidasida</taxon>
        <taxon>Haemosporida</taxon>
        <taxon>Plasmodiidae</taxon>
        <taxon>Plasmodium</taxon>
        <taxon>Plasmodium (Laverania)</taxon>
    </lineage>
</organism>
<name>W4IGH6_PLAFA</name>
<keyword evidence="1" id="KW-0812">Transmembrane</keyword>
<dbReference type="AlphaFoldDB" id="W4IGH6"/>
<dbReference type="Proteomes" id="UP000019114">
    <property type="component" value="Unassembled WGS sequence"/>
</dbReference>
<protein>
    <submittedName>
        <fullName evidence="2">Uncharacterized protein</fullName>
    </submittedName>
</protein>